<dbReference type="Pfam" id="PF01975">
    <property type="entry name" value="SurE"/>
    <property type="match status" value="1"/>
</dbReference>
<protein>
    <recommendedName>
        <fullName evidence="5">Survival protein SurE-like phosphatase/nucleotidase domain-containing protein</fullName>
    </recommendedName>
</protein>
<dbReference type="GO" id="GO:0046872">
    <property type="term" value="F:metal ion binding"/>
    <property type="evidence" value="ECO:0007669"/>
    <property type="project" value="UniProtKB-KW"/>
</dbReference>
<evidence type="ECO:0000256" key="3">
    <source>
        <dbReference type="ARBA" id="ARBA00022801"/>
    </source>
</evidence>
<reference evidence="6 7" key="1">
    <citation type="submission" date="2019-10" db="EMBL/GenBank/DDBJ databases">
        <authorList>
            <person name="Palmer J.M."/>
        </authorList>
    </citation>
    <scope>NUCLEOTIDE SEQUENCE [LARGE SCALE GENOMIC DNA]</scope>
    <source>
        <strain evidence="6 7">TWF696</strain>
    </source>
</reference>
<dbReference type="Gene3D" id="3.40.1210.10">
    <property type="entry name" value="Survival protein SurE-like phosphatase/nucleotidase"/>
    <property type="match status" value="1"/>
</dbReference>
<comment type="caution">
    <text evidence="6">The sequence shown here is derived from an EMBL/GenBank/DDBJ whole genome shotgun (WGS) entry which is preliminary data.</text>
</comment>
<dbReference type="InterPro" id="IPR036523">
    <property type="entry name" value="SurE-like_sf"/>
</dbReference>
<dbReference type="InterPro" id="IPR002828">
    <property type="entry name" value="SurE-like_Pase/nucleotidase"/>
</dbReference>
<dbReference type="SUPFAM" id="SSF64167">
    <property type="entry name" value="SurE-like"/>
    <property type="match status" value="1"/>
</dbReference>
<keyword evidence="2" id="KW-0479">Metal-binding</keyword>
<evidence type="ECO:0000256" key="2">
    <source>
        <dbReference type="ARBA" id="ARBA00022723"/>
    </source>
</evidence>
<comment type="similarity">
    <text evidence="1">Belongs to the SurE nucleotidase family.</text>
</comment>
<evidence type="ECO:0000313" key="6">
    <source>
        <dbReference type="EMBL" id="KAK6353672.1"/>
    </source>
</evidence>
<dbReference type="EMBL" id="JAVHNQ010000003">
    <property type="protein sequence ID" value="KAK6353672.1"/>
    <property type="molecule type" value="Genomic_DNA"/>
</dbReference>
<dbReference type="NCBIfam" id="TIGR00087">
    <property type="entry name" value="surE"/>
    <property type="match status" value="1"/>
</dbReference>
<dbReference type="InterPro" id="IPR030048">
    <property type="entry name" value="SurE"/>
</dbReference>
<dbReference type="Proteomes" id="UP001375240">
    <property type="component" value="Unassembled WGS sequence"/>
</dbReference>
<feature type="signal peptide" evidence="4">
    <location>
        <begin position="1"/>
        <end position="18"/>
    </location>
</feature>
<keyword evidence="7" id="KW-1185">Reference proteome</keyword>
<dbReference type="PANTHER" id="PTHR30457:SF0">
    <property type="entry name" value="PHOSPHATASE, PUTATIVE (AFU_ORTHOLOGUE AFUA_4G01070)-RELATED"/>
    <property type="match status" value="1"/>
</dbReference>
<evidence type="ECO:0000256" key="4">
    <source>
        <dbReference type="SAM" id="SignalP"/>
    </source>
</evidence>
<dbReference type="AlphaFoldDB" id="A0AAV9V416"/>
<feature type="domain" description="Survival protein SurE-like phosphatase/nucleotidase" evidence="5">
    <location>
        <begin position="21"/>
        <end position="227"/>
    </location>
</feature>
<gene>
    <name evidence="6" type="ORF">TWF696_005634</name>
</gene>
<sequence length="378" mass="39595">MKIFTFVSLALSCGFASSLNIIINNDDGWATANIRELYKALKADGHNAYIVAPVEQQSGQGGRTVFSQEAKLSRPGQFDTVAAGSPSFGSDRMDSHIWYYNGTPAAVTFFALDYLVKRKVIFDGAEPDLFLTGPNEGPNTGPFVFTLSGTLGAAYAAVGRGIPAIAFSSSNFANRPYTSVNSTDDDSTMVGKLAAKVVKHLETKSKNAFSNKKVLPYAYGVNVNFPYIGAGVPDTPACMDPAFVHSRLTGGAATDIAVYNEQTGTFRWGDNYTSPGVNTCVNGDCSLPGETDVIKECKTSISIFTVDYDAPTCGGAAKVRELLDDLVGNSGSSTGTGTGNATAPAVPKPVETGAAVRLGFSSALAVLIVLGAGMMTFL</sequence>
<dbReference type="PANTHER" id="PTHR30457">
    <property type="entry name" value="5'-NUCLEOTIDASE SURE"/>
    <property type="match status" value="1"/>
</dbReference>
<accession>A0AAV9V416</accession>
<evidence type="ECO:0000313" key="7">
    <source>
        <dbReference type="Proteomes" id="UP001375240"/>
    </source>
</evidence>
<evidence type="ECO:0000259" key="5">
    <source>
        <dbReference type="Pfam" id="PF01975"/>
    </source>
</evidence>
<keyword evidence="3" id="KW-0378">Hydrolase</keyword>
<feature type="chain" id="PRO_5043889020" description="Survival protein SurE-like phosphatase/nucleotidase domain-containing protein" evidence="4">
    <location>
        <begin position="19"/>
        <end position="378"/>
    </location>
</feature>
<organism evidence="6 7">
    <name type="scientific">Orbilia brochopaga</name>
    <dbReference type="NCBI Taxonomy" id="3140254"/>
    <lineage>
        <taxon>Eukaryota</taxon>
        <taxon>Fungi</taxon>
        <taxon>Dikarya</taxon>
        <taxon>Ascomycota</taxon>
        <taxon>Pezizomycotina</taxon>
        <taxon>Orbiliomycetes</taxon>
        <taxon>Orbiliales</taxon>
        <taxon>Orbiliaceae</taxon>
        <taxon>Orbilia</taxon>
    </lineage>
</organism>
<evidence type="ECO:0000256" key="1">
    <source>
        <dbReference type="ARBA" id="ARBA00011062"/>
    </source>
</evidence>
<keyword evidence="4" id="KW-0732">Signal</keyword>
<dbReference type="GO" id="GO:0008252">
    <property type="term" value="F:nucleotidase activity"/>
    <property type="evidence" value="ECO:0007669"/>
    <property type="project" value="InterPro"/>
</dbReference>
<proteinExistence type="inferred from homology"/>
<name>A0AAV9V416_9PEZI</name>